<dbReference type="InterPro" id="IPR025483">
    <property type="entry name" value="Lipase_euk"/>
</dbReference>
<dbReference type="FunFam" id="3.40.50.1820:FF:000126">
    <property type="entry name" value="Lipase"/>
    <property type="match status" value="1"/>
</dbReference>
<dbReference type="PANTHER" id="PTHR11005">
    <property type="entry name" value="LYSOSOMAL ACID LIPASE-RELATED"/>
    <property type="match status" value="1"/>
</dbReference>
<reference evidence="7" key="3">
    <citation type="submission" date="2015-04" db="UniProtKB">
        <authorList>
            <consortium name="EnsemblPlants"/>
        </authorList>
    </citation>
    <scope>IDENTIFICATION</scope>
    <source>
        <strain evidence="7">cv. Jemalong A17</strain>
    </source>
</reference>
<evidence type="ECO:0000256" key="2">
    <source>
        <dbReference type="PIRNR" id="PIRNR000862"/>
    </source>
</evidence>
<evidence type="ECO:0000313" key="8">
    <source>
        <dbReference type="Proteomes" id="UP000002051"/>
    </source>
</evidence>
<feature type="active site" description="Charge relay system" evidence="3">
    <location>
        <position position="382"/>
    </location>
</feature>
<evidence type="ECO:0000313" key="6">
    <source>
        <dbReference type="EMBL" id="KEH35149.1"/>
    </source>
</evidence>
<gene>
    <name evidence="6" type="ordered locus">MTR_3g081040</name>
</gene>
<reference evidence="6 8" key="2">
    <citation type="journal article" date="2014" name="BMC Genomics">
        <title>An improved genome release (version Mt4.0) for the model legume Medicago truncatula.</title>
        <authorList>
            <person name="Tang H."/>
            <person name="Krishnakumar V."/>
            <person name="Bidwell S."/>
            <person name="Rosen B."/>
            <person name="Chan A."/>
            <person name="Zhou S."/>
            <person name="Gentzbittel L."/>
            <person name="Childs K.L."/>
            <person name="Yandell M."/>
            <person name="Gundlach H."/>
            <person name="Mayer K.F."/>
            <person name="Schwartz D.C."/>
            <person name="Town C.D."/>
        </authorList>
    </citation>
    <scope>GENOME REANNOTATION</scope>
    <source>
        <strain evidence="6">A17</strain>
        <strain evidence="7 8">cv. Jemalong A17</strain>
    </source>
</reference>
<evidence type="ECO:0000313" key="7">
    <source>
        <dbReference type="EnsemblPlants" id="KEH35149"/>
    </source>
</evidence>
<dbReference type="AlphaFoldDB" id="A0A072UZB1"/>
<keyword evidence="2" id="KW-0378">Hydrolase</keyword>
<dbReference type="SUPFAM" id="SSF53474">
    <property type="entry name" value="alpha/beta-Hydrolases"/>
    <property type="match status" value="1"/>
</dbReference>
<feature type="chain" id="PRO_5014500115" description="Lipase" evidence="4">
    <location>
        <begin position="23"/>
        <end position="406"/>
    </location>
</feature>
<feature type="active site" description="Nucleophile" evidence="3">
    <location>
        <position position="178"/>
    </location>
</feature>
<dbReference type="STRING" id="3880.A0A072UZB1"/>
<evidence type="ECO:0000256" key="4">
    <source>
        <dbReference type="SAM" id="SignalP"/>
    </source>
</evidence>
<dbReference type="GO" id="GO:0016042">
    <property type="term" value="P:lipid catabolic process"/>
    <property type="evidence" value="ECO:0007669"/>
    <property type="project" value="UniProtKB-KW"/>
</dbReference>
<dbReference type="HOGENOM" id="CLU_010974_1_1_1"/>
<keyword evidence="4" id="KW-0732">Signal</keyword>
<organism evidence="6 8">
    <name type="scientific">Medicago truncatula</name>
    <name type="common">Barrel medic</name>
    <name type="synonym">Medicago tribuloides</name>
    <dbReference type="NCBI Taxonomy" id="3880"/>
    <lineage>
        <taxon>Eukaryota</taxon>
        <taxon>Viridiplantae</taxon>
        <taxon>Streptophyta</taxon>
        <taxon>Embryophyta</taxon>
        <taxon>Tracheophyta</taxon>
        <taxon>Spermatophyta</taxon>
        <taxon>Magnoliopsida</taxon>
        <taxon>eudicotyledons</taxon>
        <taxon>Gunneridae</taxon>
        <taxon>Pentapetalae</taxon>
        <taxon>rosids</taxon>
        <taxon>fabids</taxon>
        <taxon>Fabales</taxon>
        <taxon>Fabaceae</taxon>
        <taxon>Papilionoideae</taxon>
        <taxon>50 kb inversion clade</taxon>
        <taxon>NPAAA clade</taxon>
        <taxon>Hologalegina</taxon>
        <taxon>IRL clade</taxon>
        <taxon>Trifolieae</taxon>
        <taxon>Medicago</taxon>
    </lineage>
</organism>
<evidence type="ECO:0000259" key="5">
    <source>
        <dbReference type="Pfam" id="PF04083"/>
    </source>
</evidence>
<sequence>MASRVLISLISLVLLCITTTQGRKTLYTTNDFSTFSPVTGDGICKTLVEPQGYPCEEHKVTTEDGYILSLQRIPTGRSDKKADKPPVLIQHGLFCDAAIWLFNSPEESLGFILADIGFDVWLVNGRGTKYSTMHTSLNPNEMAYWNWSWDELASYDLPASVQYVYNNTGKKIHYTGHSQGTLIAFVALSQGKLLNMLRSAALLSPIAHMNLVPPGITKVAADLFLANEVYWLGLREFIPNANAALKLVESICDSLSLNCANSLLPLFTGPNCCINSSKIHFYLDHEPNPTSTKNLIHFSQMIRTGKIAKYDYVNAAQNIQHYGQRVPPTYDMTKISSEFPLFLGYGGNDFLSDVQDVKVLLNDLSDQDANKRVVLFKDDYAHADFIAGDNAKQVVYDPIIAFFNSH</sequence>
<proteinExistence type="inferred from homology"/>
<dbReference type="InterPro" id="IPR029058">
    <property type="entry name" value="AB_hydrolase_fold"/>
</dbReference>
<reference evidence="6 8" key="1">
    <citation type="journal article" date="2011" name="Nature">
        <title>The Medicago genome provides insight into the evolution of rhizobial symbioses.</title>
        <authorList>
            <person name="Young N.D."/>
            <person name="Debelle F."/>
            <person name="Oldroyd G.E."/>
            <person name="Geurts R."/>
            <person name="Cannon S.B."/>
            <person name="Udvardi M.K."/>
            <person name="Benedito V.A."/>
            <person name="Mayer K.F."/>
            <person name="Gouzy J."/>
            <person name="Schoof H."/>
            <person name="Van de Peer Y."/>
            <person name="Proost S."/>
            <person name="Cook D.R."/>
            <person name="Meyers B.C."/>
            <person name="Spannagl M."/>
            <person name="Cheung F."/>
            <person name="De Mita S."/>
            <person name="Krishnakumar V."/>
            <person name="Gundlach H."/>
            <person name="Zhou S."/>
            <person name="Mudge J."/>
            <person name="Bharti A.K."/>
            <person name="Murray J.D."/>
            <person name="Naoumkina M.A."/>
            <person name="Rosen B."/>
            <person name="Silverstein K.A."/>
            <person name="Tang H."/>
            <person name="Rombauts S."/>
            <person name="Zhao P.X."/>
            <person name="Zhou P."/>
            <person name="Barbe V."/>
            <person name="Bardou P."/>
            <person name="Bechner M."/>
            <person name="Bellec A."/>
            <person name="Berger A."/>
            <person name="Berges H."/>
            <person name="Bidwell S."/>
            <person name="Bisseling T."/>
            <person name="Choisne N."/>
            <person name="Couloux A."/>
            <person name="Denny R."/>
            <person name="Deshpande S."/>
            <person name="Dai X."/>
            <person name="Doyle J.J."/>
            <person name="Dudez A.M."/>
            <person name="Farmer A.D."/>
            <person name="Fouteau S."/>
            <person name="Franken C."/>
            <person name="Gibelin C."/>
            <person name="Gish J."/>
            <person name="Goldstein S."/>
            <person name="Gonzalez A.J."/>
            <person name="Green P.J."/>
            <person name="Hallab A."/>
            <person name="Hartog M."/>
            <person name="Hua A."/>
            <person name="Humphray S.J."/>
            <person name="Jeong D.H."/>
            <person name="Jing Y."/>
            <person name="Jocker A."/>
            <person name="Kenton S.M."/>
            <person name="Kim D.J."/>
            <person name="Klee K."/>
            <person name="Lai H."/>
            <person name="Lang C."/>
            <person name="Lin S."/>
            <person name="Macmil S.L."/>
            <person name="Magdelenat G."/>
            <person name="Matthews L."/>
            <person name="McCorrison J."/>
            <person name="Monaghan E.L."/>
            <person name="Mun J.H."/>
            <person name="Najar F.Z."/>
            <person name="Nicholson C."/>
            <person name="Noirot C."/>
            <person name="O'Bleness M."/>
            <person name="Paule C.R."/>
            <person name="Poulain J."/>
            <person name="Prion F."/>
            <person name="Qin B."/>
            <person name="Qu C."/>
            <person name="Retzel E.F."/>
            <person name="Riddle C."/>
            <person name="Sallet E."/>
            <person name="Samain S."/>
            <person name="Samson N."/>
            <person name="Sanders I."/>
            <person name="Saurat O."/>
            <person name="Scarpelli C."/>
            <person name="Schiex T."/>
            <person name="Segurens B."/>
            <person name="Severin A.J."/>
            <person name="Sherrier D.J."/>
            <person name="Shi R."/>
            <person name="Sims S."/>
            <person name="Singer S.R."/>
            <person name="Sinharoy S."/>
            <person name="Sterck L."/>
            <person name="Viollet A."/>
            <person name="Wang B.B."/>
            <person name="Wang K."/>
            <person name="Wang M."/>
            <person name="Wang X."/>
            <person name="Warfsmann J."/>
            <person name="Weissenbach J."/>
            <person name="White D.D."/>
            <person name="White J.D."/>
            <person name="Wiley G.B."/>
            <person name="Wincker P."/>
            <person name="Xing Y."/>
            <person name="Yang L."/>
            <person name="Yao Z."/>
            <person name="Ying F."/>
            <person name="Zhai J."/>
            <person name="Zhou L."/>
            <person name="Zuber A."/>
            <person name="Denarie J."/>
            <person name="Dixon R.A."/>
            <person name="May G.D."/>
            <person name="Schwartz D.C."/>
            <person name="Rogers J."/>
            <person name="Quetier F."/>
            <person name="Town C.D."/>
            <person name="Roe B.A."/>
        </authorList>
    </citation>
    <scope>NUCLEOTIDE SEQUENCE [LARGE SCALE GENOMIC DNA]</scope>
    <source>
        <strain evidence="6">A17</strain>
        <strain evidence="7 8">cv. Jemalong A17</strain>
    </source>
</reference>
<dbReference type="InterPro" id="IPR006693">
    <property type="entry name" value="AB_hydrolase_lipase"/>
</dbReference>
<feature type="domain" description="Partial AB-hydrolase lipase" evidence="5">
    <location>
        <begin position="46"/>
        <end position="103"/>
    </location>
</feature>
<dbReference type="EMBL" id="CM001219">
    <property type="protein sequence ID" value="KEH35149.1"/>
    <property type="molecule type" value="Genomic_DNA"/>
</dbReference>
<dbReference type="PIRSF" id="PIRSF000862">
    <property type="entry name" value="Steryl_ester_lip"/>
    <property type="match status" value="1"/>
</dbReference>
<accession>A0A072UZB1</accession>
<keyword evidence="2" id="KW-0443">Lipid metabolism</keyword>
<protein>
    <recommendedName>
        <fullName evidence="2">Lipase</fullName>
    </recommendedName>
</protein>
<dbReference type="GO" id="GO:0006629">
    <property type="term" value="P:lipid metabolic process"/>
    <property type="evidence" value="ECO:0000318"/>
    <property type="project" value="GO_Central"/>
</dbReference>
<evidence type="ECO:0000256" key="1">
    <source>
        <dbReference type="ARBA" id="ARBA00010701"/>
    </source>
</evidence>
<dbReference type="Gene3D" id="3.40.50.1820">
    <property type="entry name" value="alpha/beta hydrolase"/>
    <property type="match status" value="1"/>
</dbReference>
<dbReference type="GO" id="GO:0016298">
    <property type="term" value="F:lipase activity"/>
    <property type="evidence" value="ECO:0000318"/>
    <property type="project" value="GO_Central"/>
</dbReference>
<name>A0A072UZB1_MEDTR</name>
<comment type="similarity">
    <text evidence="1 2">Belongs to the AB hydrolase superfamily. Lipase family.</text>
</comment>
<dbReference type="EnsemblPlants" id="KEH35149">
    <property type="protein sequence ID" value="KEH35149"/>
    <property type="gene ID" value="MTR_3g081040"/>
</dbReference>
<feature type="active site" description="Charge relay system" evidence="3">
    <location>
        <position position="349"/>
    </location>
</feature>
<keyword evidence="8" id="KW-1185">Reference proteome</keyword>
<dbReference type="Pfam" id="PF04083">
    <property type="entry name" value="Abhydro_lipase"/>
    <property type="match status" value="1"/>
</dbReference>
<feature type="signal peptide" evidence="4">
    <location>
        <begin position="1"/>
        <end position="22"/>
    </location>
</feature>
<dbReference type="Proteomes" id="UP000002051">
    <property type="component" value="Chromosome 3"/>
</dbReference>
<evidence type="ECO:0000256" key="3">
    <source>
        <dbReference type="PIRSR" id="PIRSR000862-1"/>
    </source>
</evidence>
<keyword evidence="2" id="KW-0442">Lipid degradation</keyword>